<protein>
    <submittedName>
        <fullName evidence="1">Uncharacterized protein</fullName>
    </submittedName>
</protein>
<accession>A0A7G9Y9W8</accession>
<evidence type="ECO:0000313" key="1">
    <source>
        <dbReference type="EMBL" id="QNO44802.1"/>
    </source>
</evidence>
<name>A0A7G9Y9W8_9EURY</name>
<organism evidence="1">
    <name type="scientific">Candidatus Methanogaster sp. ANME-2c ERB4</name>
    <dbReference type="NCBI Taxonomy" id="2759911"/>
    <lineage>
        <taxon>Archaea</taxon>
        <taxon>Methanobacteriati</taxon>
        <taxon>Methanobacteriota</taxon>
        <taxon>Stenosarchaea group</taxon>
        <taxon>Methanomicrobia</taxon>
        <taxon>Methanosarcinales</taxon>
        <taxon>ANME-2 cluster</taxon>
        <taxon>Candidatus Methanogasteraceae</taxon>
        <taxon>Candidatus Methanogaster</taxon>
    </lineage>
</organism>
<reference evidence="1" key="1">
    <citation type="submission" date="2020-06" db="EMBL/GenBank/DDBJ databases">
        <title>Unique genomic features of the anaerobic methanotrophic archaea.</title>
        <authorList>
            <person name="Chadwick G.L."/>
            <person name="Skennerton C.T."/>
            <person name="Laso-Perez R."/>
            <person name="Leu A.O."/>
            <person name="Speth D.R."/>
            <person name="Yu H."/>
            <person name="Morgan-Lang C."/>
            <person name="Hatzenpichler R."/>
            <person name="Goudeau D."/>
            <person name="Malmstrom R."/>
            <person name="Brazelton W.J."/>
            <person name="Woyke T."/>
            <person name="Hallam S.J."/>
            <person name="Tyson G.W."/>
            <person name="Wegener G."/>
            <person name="Boetius A."/>
            <person name="Orphan V."/>
        </authorList>
    </citation>
    <scope>NUCLEOTIDE SEQUENCE</scope>
</reference>
<proteinExistence type="predicted"/>
<gene>
    <name evidence="1" type="ORF">HJJCBNBL_00014</name>
</gene>
<sequence length="223" mass="24970">MTKRRKTLPDEVNVFTPDADKNIKKGSAAIARILKSDPEGRYIRDLIECHLNDVGYDTHDDLITALALAFGEDIGQTITFPLFANDPLVLAEYERLKVPERVIMFLRYLVALYGAKAEHAAMRLRHPEGLEHTRFGINCDSDGRACDITMKLVSVSGDSITITDEPEGYLFLVYEMLEQLSSIEHEDADSGTEITDALEKIEAKLKNSIKNSIKECTSEYVDG</sequence>
<dbReference type="AlphaFoldDB" id="A0A7G9Y9W8"/>
<dbReference type="EMBL" id="MT631017">
    <property type="protein sequence ID" value="QNO44802.1"/>
    <property type="molecule type" value="Genomic_DNA"/>
</dbReference>